<name>A0ACA9LKZ6_9GLOM</name>
<keyword evidence="2" id="KW-1185">Reference proteome</keyword>
<dbReference type="EMBL" id="CAJVPW010004014">
    <property type="protein sequence ID" value="CAG8533638.1"/>
    <property type="molecule type" value="Genomic_DNA"/>
</dbReference>
<feature type="non-terminal residue" evidence="1">
    <location>
        <position position="129"/>
    </location>
</feature>
<organism evidence="1 2">
    <name type="scientific">Cetraspora pellucida</name>
    <dbReference type="NCBI Taxonomy" id="1433469"/>
    <lineage>
        <taxon>Eukaryota</taxon>
        <taxon>Fungi</taxon>
        <taxon>Fungi incertae sedis</taxon>
        <taxon>Mucoromycota</taxon>
        <taxon>Glomeromycotina</taxon>
        <taxon>Glomeromycetes</taxon>
        <taxon>Diversisporales</taxon>
        <taxon>Gigasporaceae</taxon>
        <taxon>Cetraspora</taxon>
    </lineage>
</organism>
<evidence type="ECO:0000313" key="2">
    <source>
        <dbReference type="Proteomes" id="UP000789366"/>
    </source>
</evidence>
<proteinExistence type="predicted"/>
<protein>
    <submittedName>
        <fullName evidence="1">14768_t:CDS:1</fullName>
    </submittedName>
</protein>
<sequence length="129" mass="14803">MSDNNVLMILEGIYAWRIISMSTYDDTTIQIVKNYLGRYFIKVEIRHEANSVPFSVPNVDDVINLQRGSTVPPNCFLIFRREVQSAIRTMDIRIARGTLSKLLGNIWRDLRSNDPNLLNSFRTVANNVA</sequence>
<gene>
    <name evidence="1" type="ORF">SPELUC_LOCUS4482</name>
</gene>
<comment type="caution">
    <text evidence="1">The sequence shown here is derived from an EMBL/GenBank/DDBJ whole genome shotgun (WGS) entry which is preliminary data.</text>
</comment>
<reference evidence="1" key="1">
    <citation type="submission" date="2021-06" db="EMBL/GenBank/DDBJ databases">
        <authorList>
            <person name="Kallberg Y."/>
            <person name="Tangrot J."/>
            <person name="Rosling A."/>
        </authorList>
    </citation>
    <scope>NUCLEOTIDE SEQUENCE</scope>
    <source>
        <strain evidence="1">28 12/20/2015</strain>
    </source>
</reference>
<accession>A0ACA9LKZ6</accession>
<dbReference type="Proteomes" id="UP000789366">
    <property type="component" value="Unassembled WGS sequence"/>
</dbReference>
<evidence type="ECO:0000313" key="1">
    <source>
        <dbReference type="EMBL" id="CAG8533638.1"/>
    </source>
</evidence>